<dbReference type="Pfam" id="PF13962">
    <property type="entry name" value="PGG"/>
    <property type="match status" value="1"/>
</dbReference>
<dbReference type="OrthoDB" id="1577640at2759"/>
<dbReference type="Gramene" id="Mp2g05950.1">
    <property type="protein sequence ID" value="Mp2g05950.1.cds"/>
    <property type="gene ID" value="Mp2g05950"/>
</dbReference>
<dbReference type="Proteomes" id="UP000244005">
    <property type="component" value="Unassembled WGS sequence"/>
</dbReference>
<dbReference type="InterPro" id="IPR036770">
    <property type="entry name" value="Ankyrin_rpt-contain_sf"/>
</dbReference>
<protein>
    <recommendedName>
        <fullName evidence="5">PGG domain-containing protein</fullName>
    </recommendedName>
</protein>
<feature type="transmembrane region" description="Helical" evidence="4">
    <location>
        <begin position="301"/>
        <end position="325"/>
    </location>
</feature>
<keyword evidence="2 3" id="KW-0040">ANK repeat</keyword>
<name>A0A2R6XDJ2_MARPO</name>
<organism evidence="6 7">
    <name type="scientific">Marchantia polymorpha</name>
    <name type="common">Common liverwort</name>
    <name type="synonym">Marchantia aquatica</name>
    <dbReference type="NCBI Taxonomy" id="3197"/>
    <lineage>
        <taxon>Eukaryota</taxon>
        <taxon>Viridiplantae</taxon>
        <taxon>Streptophyta</taxon>
        <taxon>Embryophyta</taxon>
        <taxon>Marchantiophyta</taxon>
        <taxon>Marchantiopsida</taxon>
        <taxon>Marchantiidae</taxon>
        <taxon>Marchantiales</taxon>
        <taxon>Marchantiaceae</taxon>
        <taxon>Marchantia</taxon>
    </lineage>
</organism>
<keyword evidence="4" id="KW-0472">Membrane</keyword>
<dbReference type="EMBL" id="KZ772693">
    <property type="protein sequence ID" value="PTQ44180.1"/>
    <property type="molecule type" value="Genomic_DNA"/>
</dbReference>
<keyword evidence="4" id="KW-0812">Transmembrane</keyword>
<feature type="repeat" description="ANK" evidence="3">
    <location>
        <begin position="19"/>
        <end position="41"/>
    </location>
</feature>
<feature type="repeat" description="ANK" evidence="3">
    <location>
        <begin position="134"/>
        <end position="166"/>
    </location>
</feature>
<evidence type="ECO:0000313" key="7">
    <source>
        <dbReference type="Proteomes" id="UP000244005"/>
    </source>
</evidence>
<evidence type="ECO:0000313" key="6">
    <source>
        <dbReference type="EMBL" id="PTQ44180.1"/>
    </source>
</evidence>
<dbReference type="AlphaFoldDB" id="A0A2R6XDJ2"/>
<dbReference type="InterPro" id="IPR026961">
    <property type="entry name" value="PGG_dom"/>
</dbReference>
<evidence type="ECO:0000256" key="3">
    <source>
        <dbReference type="PROSITE-ProRule" id="PRU00023"/>
    </source>
</evidence>
<feature type="transmembrane region" description="Helical" evidence="4">
    <location>
        <begin position="261"/>
        <end position="289"/>
    </location>
</feature>
<evidence type="ECO:0000259" key="5">
    <source>
        <dbReference type="Pfam" id="PF13962"/>
    </source>
</evidence>
<evidence type="ECO:0000256" key="1">
    <source>
        <dbReference type="ARBA" id="ARBA00022737"/>
    </source>
</evidence>
<feature type="transmembrane region" description="Helical" evidence="4">
    <location>
        <begin position="337"/>
        <end position="360"/>
    </location>
</feature>
<sequence>MVRPNRMKALVSNVKSPVFRRTPLHVAVLNKKEDIVKYLLQEQDKLEYCVSLGVNWHKDVYGLTPLHYAVLMEDKELVKMLVESSSYSASVNVGDFSFRTPLHLACARRYRQGEDVVAILLSNSNVDLNAKDCCGYTPLHWAVHVGASGVVTLLLKRNIKLDEKDVDGKTAVHHVHAAARSTAGDVQRRETMLEVEGVLTSDPRVEKRIDRMYRDRQVYVDAANAILVGAALIASVTYGGWLQPPLGDHDDHTRRIARIFWGFNSLSFSFAIAAVMAGAGAVLPVADLFIEDAVARVRDWLAVTAVLLLVSAAFVLGAFGAAGFASMTTVGDLEANMTTTMTVGGAVWLLIALVFLRGLCRVSNVWPTRRLLKGCAGLFYSSSSPLRARNIVTLPLLEHLALSEMAVDISVVSGLYNYFIFDDDGRNHHGFIHFPSTAACRQFCMEADSFFPSGFPLSESLRFREIFENISPHSATTSPHRGFPREYISEIIRSRDDIRPFERMYRNDPQAYLQRYRKIAHAPIFYV</sequence>
<keyword evidence="1" id="KW-0677">Repeat</keyword>
<evidence type="ECO:0000256" key="4">
    <source>
        <dbReference type="SAM" id="Phobius"/>
    </source>
</evidence>
<feature type="repeat" description="ANK" evidence="3">
    <location>
        <begin position="61"/>
        <end position="93"/>
    </location>
</feature>
<dbReference type="SUPFAM" id="SSF48403">
    <property type="entry name" value="Ankyrin repeat"/>
    <property type="match status" value="1"/>
</dbReference>
<reference evidence="7" key="1">
    <citation type="journal article" date="2017" name="Cell">
        <title>Insights into land plant evolution garnered from the Marchantia polymorpha genome.</title>
        <authorList>
            <person name="Bowman J.L."/>
            <person name="Kohchi T."/>
            <person name="Yamato K.T."/>
            <person name="Jenkins J."/>
            <person name="Shu S."/>
            <person name="Ishizaki K."/>
            <person name="Yamaoka S."/>
            <person name="Nishihama R."/>
            <person name="Nakamura Y."/>
            <person name="Berger F."/>
            <person name="Adam C."/>
            <person name="Aki S.S."/>
            <person name="Althoff F."/>
            <person name="Araki T."/>
            <person name="Arteaga-Vazquez M.A."/>
            <person name="Balasubrmanian S."/>
            <person name="Barry K."/>
            <person name="Bauer D."/>
            <person name="Boehm C.R."/>
            <person name="Briginshaw L."/>
            <person name="Caballero-Perez J."/>
            <person name="Catarino B."/>
            <person name="Chen F."/>
            <person name="Chiyoda S."/>
            <person name="Chovatia M."/>
            <person name="Davies K.M."/>
            <person name="Delmans M."/>
            <person name="Demura T."/>
            <person name="Dierschke T."/>
            <person name="Dolan L."/>
            <person name="Dorantes-Acosta A.E."/>
            <person name="Eklund D.M."/>
            <person name="Florent S.N."/>
            <person name="Flores-Sandoval E."/>
            <person name="Fujiyama A."/>
            <person name="Fukuzawa H."/>
            <person name="Galik B."/>
            <person name="Grimanelli D."/>
            <person name="Grimwood J."/>
            <person name="Grossniklaus U."/>
            <person name="Hamada T."/>
            <person name="Haseloff J."/>
            <person name="Hetherington A.J."/>
            <person name="Higo A."/>
            <person name="Hirakawa Y."/>
            <person name="Hundley H.N."/>
            <person name="Ikeda Y."/>
            <person name="Inoue K."/>
            <person name="Inoue S.I."/>
            <person name="Ishida S."/>
            <person name="Jia Q."/>
            <person name="Kakita M."/>
            <person name="Kanazawa T."/>
            <person name="Kawai Y."/>
            <person name="Kawashima T."/>
            <person name="Kennedy M."/>
            <person name="Kinose K."/>
            <person name="Kinoshita T."/>
            <person name="Kohara Y."/>
            <person name="Koide E."/>
            <person name="Komatsu K."/>
            <person name="Kopischke S."/>
            <person name="Kubo M."/>
            <person name="Kyozuka J."/>
            <person name="Lagercrantz U."/>
            <person name="Lin S.S."/>
            <person name="Lindquist E."/>
            <person name="Lipzen A.M."/>
            <person name="Lu C.W."/>
            <person name="De Luna E."/>
            <person name="Martienssen R.A."/>
            <person name="Minamino N."/>
            <person name="Mizutani M."/>
            <person name="Mizutani M."/>
            <person name="Mochizuki N."/>
            <person name="Monte I."/>
            <person name="Mosher R."/>
            <person name="Nagasaki H."/>
            <person name="Nakagami H."/>
            <person name="Naramoto S."/>
            <person name="Nishitani K."/>
            <person name="Ohtani M."/>
            <person name="Okamoto T."/>
            <person name="Okumura M."/>
            <person name="Phillips J."/>
            <person name="Pollak B."/>
            <person name="Reinders A."/>
            <person name="Rovekamp M."/>
            <person name="Sano R."/>
            <person name="Sawa S."/>
            <person name="Schmid M.W."/>
            <person name="Shirakawa M."/>
            <person name="Solano R."/>
            <person name="Spunde A."/>
            <person name="Suetsugu N."/>
            <person name="Sugano S."/>
            <person name="Sugiyama A."/>
            <person name="Sun R."/>
            <person name="Suzuki Y."/>
            <person name="Takenaka M."/>
            <person name="Takezawa D."/>
            <person name="Tomogane H."/>
            <person name="Tsuzuki M."/>
            <person name="Ueda T."/>
            <person name="Umeda M."/>
            <person name="Ward J.M."/>
            <person name="Watanabe Y."/>
            <person name="Yazaki K."/>
            <person name="Yokoyama R."/>
            <person name="Yoshitake Y."/>
            <person name="Yotsui I."/>
            <person name="Zachgo S."/>
            <person name="Schmutz J."/>
        </authorList>
    </citation>
    <scope>NUCLEOTIDE SEQUENCE [LARGE SCALE GENOMIC DNA]</scope>
    <source>
        <strain evidence="7">Tak-1</strain>
    </source>
</reference>
<proteinExistence type="predicted"/>
<dbReference type="InterPro" id="IPR002110">
    <property type="entry name" value="Ankyrin_rpt"/>
</dbReference>
<dbReference type="Gene3D" id="1.25.40.20">
    <property type="entry name" value="Ankyrin repeat-containing domain"/>
    <property type="match status" value="1"/>
</dbReference>
<feature type="transmembrane region" description="Helical" evidence="4">
    <location>
        <begin position="218"/>
        <end position="241"/>
    </location>
</feature>
<dbReference type="PANTHER" id="PTHR24198:SF165">
    <property type="entry name" value="ANKYRIN REPEAT-CONTAINING PROTEIN-RELATED"/>
    <property type="match status" value="1"/>
</dbReference>
<evidence type="ECO:0000256" key="2">
    <source>
        <dbReference type="ARBA" id="ARBA00023043"/>
    </source>
</evidence>
<keyword evidence="7" id="KW-1185">Reference proteome</keyword>
<feature type="domain" description="PGG" evidence="5">
    <location>
        <begin position="221"/>
        <end position="323"/>
    </location>
</feature>
<dbReference type="Pfam" id="PF12796">
    <property type="entry name" value="Ank_2"/>
    <property type="match status" value="2"/>
</dbReference>
<dbReference type="PROSITE" id="PS50088">
    <property type="entry name" value="ANK_REPEAT"/>
    <property type="match status" value="3"/>
</dbReference>
<dbReference type="SMART" id="SM00248">
    <property type="entry name" value="ANK"/>
    <property type="match status" value="4"/>
</dbReference>
<gene>
    <name evidence="6" type="ORF">MARPO_0021s0050</name>
</gene>
<dbReference type="PROSITE" id="PS50297">
    <property type="entry name" value="ANK_REP_REGION"/>
    <property type="match status" value="3"/>
</dbReference>
<dbReference type="PANTHER" id="PTHR24198">
    <property type="entry name" value="ANKYRIN REPEAT AND PROTEIN KINASE DOMAIN-CONTAINING PROTEIN"/>
    <property type="match status" value="1"/>
</dbReference>
<accession>A0A2R6XDJ2</accession>
<keyword evidence="4" id="KW-1133">Transmembrane helix</keyword>